<feature type="transmembrane region" description="Helical" evidence="1">
    <location>
        <begin position="57"/>
        <end position="81"/>
    </location>
</feature>
<organism evidence="2 3">
    <name type="scientific">Idiomarina baltica OS145</name>
    <dbReference type="NCBI Taxonomy" id="314276"/>
    <lineage>
        <taxon>Bacteria</taxon>
        <taxon>Pseudomonadati</taxon>
        <taxon>Pseudomonadota</taxon>
        <taxon>Gammaproteobacteria</taxon>
        <taxon>Alteromonadales</taxon>
        <taxon>Idiomarinaceae</taxon>
        <taxon>Idiomarina</taxon>
    </lineage>
</organism>
<sequence>MELLVVALIFVSYKLIELYCENKRIGSKKAFFLCFFIVSAVFFITTFAGFVEKANEAAGFTFSNVVIWLSIGFGIGVIAGVKCISNSSGYDY</sequence>
<evidence type="ECO:0000313" key="3">
    <source>
        <dbReference type="Proteomes" id="UP000016543"/>
    </source>
</evidence>
<dbReference type="EMBL" id="AAMX01000031">
    <property type="protein sequence ID" value="EAQ30964.1"/>
    <property type="molecule type" value="Genomic_DNA"/>
</dbReference>
<keyword evidence="1" id="KW-0472">Membrane</keyword>
<evidence type="ECO:0000256" key="1">
    <source>
        <dbReference type="SAM" id="Phobius"/>
    </source>
</evidence>
<feature type="transmembrane region" description="Helical" evidence="1">
    <location>
        <begin position="30"/>
        <end position="51"/>
    </location>
</feature>
<protein>
    <submittedName>
        <fullName evidence="2">Uncharacterized protein</fullName>
    </submittedName>
</protein>
<dbReference type="Proteomes" id="UP000016543">
    <property type="component" value="Unassembled WGS sequence"/>
</dbReference>
<dbReference type="RefSeq" id="WP_006954152.1">
    <property type="nucleotide sequence ID" value="NZ_AAMX01000031.1"/>
</dbReference>
<keyword evidence="1" id="KW-1133">Transmembrane helix</keyword>
<reference evidence="2 3" key="1">
    <citation type="submission" date="2006-01" db="EMBL/GenBank/DDBJ databases">
        <authorList>
            <person name="Brettar I."/>
            <person name="Hofle M."/>
            <person name="Ferriera S."/>
            <person name="Johnson J."/>
            <person name="Kravitz S."/>
            <person name="Halpern A."/>
            <person name="Remington K."/>
            <person name="Beeson K."/>
            <person name="Tran B."/>
            <person name="Rogers Y.-H."/>
            <person name="Friedman R."/>
            <person name="Venter J.C."/>
        </authorList>
    </citation>
    <scope>NUCLEOTIDE SEQUENCE [LARGE SCALE GENOMIC DNA]</scope>
    <source>
        <strain evidence="2 3">OS145</strain>
    </source>
</reference>
<accession>A0ABP2CMW3</accession>
<comment type="caution">
    <text evidence="2">The sequence shown here is derived from an EMBL/GenBank/DDBJ whole genome shotgun (WGS) entry which is preliminary data.</text>
</comment>
<gene>
    <name evidence="2" type="ORF">OS145_00150</name>
</gene>
<keyword evidence="1" id="KW-0812">Transmembrane</keyword>
<proteinExistence type="predicted"/>
<name>A0ABP2CMW3_9GAMM</name>
<keyword evidence="3" id="KW-1185">Reference proteome</keyword>
<evidence type="ECO:0000313" key="2">
    <source>
        <dbReference type="EMBL" id="EAQ30964.1"/>
    </source>
</evidence>